<evidence type="ECO:0000313" key="2">
    <source>
        <dbReference type="Proteomes" id="UP000034539"/>
    </source>
</evidence>
<sequence>MKRKLLYLTIFFGILALGAIFRLYGNNWDQNAHLHPDERFLTMVGNAISWPTSFSEYIDPAVSPLNPYNKGYDFFVYGRFPLILVKYIADSFGQGDYNHLNLVGRFVS</sequence>
<dbReference type="EMBL" id="LBXN01000109">
    <property type="protein sequence ID" value="KKR30012.1"/>
    <property type="molecule type" value="Genomic_DNA"/>
</dbReference>
<name>A0A0G0SWK5_9BACT</name>
<gene>
    <name evidence="1" type="ORF">UT63_C0109G0010</name>
</gene>
<evidence type="ECO:0000313" key="1">
    <source>
        <dbReference type="EMBL" id="KKR30012.1"/>
    </source>
</evidence>
<organism evidence="1 2">
    <name type="scientific">Candidatus Gottesmanbacteria bacterium GW2011_GWC2_39_8</name>
    <dbReference type="NCBI Taxonomy" id="1618450"/>
    <lineage>
        <taxon>Bacteria</taxon>
        <taxon>Candidatus Gottesmaniibacteriota</taxon>
    </lineage>
</organism>
<accession>A0A0G0SWK5</accession>
<dbReference type="AlphaFoldDB" id="A0A0G0SWK5"/>
<reference evidence="1 2" key="1">
    <citation type="journal article" date="2015" name="Nature">
        <title>rRNA introns, odd ribosomes, and small enigmatic genomes across a large radiation of phyla.</title>
        <authorList>
            <person name="Brown C.T."/>
            <person name="Hug L.A."/>
            <person name="Thomas B.C."/>
            <person name="Sharon I."/>
            <person name="Castelle C.J."/>
            <person name="Singh A."/>
            <person name="Wilkins M.J."/>
            <person name="Williams K.H."/>
            <person name="Banfield J.F."/>
        </authorList>
    </citation>
    <scope>NUCLEOTIDE SEQUENCE [LARGE SCALE GENOMIC DNA]</scope>
</reference>
<dbReference type="Proteomes" id="UP000034539">
    <property type="component" value="Unassembled WGS sequence"/>
</dbReference>
<protein>
    <submittedName>
        <fullName evidence="1">Putative membrane protein</fullName>
    </submittedName>
</protein>
<comment type="caution">
    <text evidence="1">The sequence shown here is derived from an EMBL/GenBank/DDBJ whole genome shotgun (WGS) entry which is preliminary data.</text>
</comment>
<proteinExistence type="predicted"/>
<feature type="non-terminal residue" evidence="1">
    <location>
        <position position="108"/>
    </location>
</feature>